<evidence type="ECO:0000313" key="4">
    <source>
        <dbReference type="Proteomes" id="UP001149411"/>
    </source>
</evidence>
<dbReference type="PANTHER" id="PTHR34473:SF3">
    <property type="entry name" value="TRANSMEMBRANE PROTEIN-RELATED"/>
    <property type="match status" value="1"/>
</dbReference>
<comment type="caution">
    <text evidence="3">The sequence shown here is derived from an EMBL/GenBank/DDBJ whole genome shotgun (WGS) entry which is preliminary data.</text>
</comment>
<dbReference type="AlphaFoldDB" id="A0A9Q4GJL8"/>
<organism evidence="3 4">
    <name type="scientific">Halorutilus salinus</name>
    <dbReference type="NCBI Taxonomy" id="2487751"/>
    <lineage>
        <taxon>Archaea</taxon>
        <taxon>Methanobacteriati</taxon>
        <taxon>Methanobacteriota</taxon>
        <taxon>Stenosarchaea group</taxon>
        <taxon>Halobacteria</taxon>
        <taxon>Halorutilales</taxon>
        <taxon>Halorutilaceae</taxon>
        <taxon>Halorutilus</taxon>
    </lineage>
</organism>
<evidence type="ECO:0000259" key="2">
    <source>
        <dbReference type="Pfam" id="PF03703"/>
    </source>
</evidence>
<feature type="transmembrane region" description="Helical" evidence="1">
    <location>
        <begin position="42"/>
        <end position="60"/>
    </location>
</feature>
<accession>A0A9Q4GJL8</accession>
<gene>
    <name evidence="3" type="ORF">EGH25_08295</name>
</gene>
<feature type="domain" description="YdbS-like PH" evidence="2">
    <location>
        <begin position="62"/>
        <end position="141"/>
    </location>
</feature>
<evidence type="ECO:0000313" key="3">
    <source>
        <dbReference type="EMBL" id="MCX2819351.1"/>
    </source>
</evidence>
<sequence>MEQLNPRIRTVWLAVSVVAAVALAYVVGLAPTETAVQPPVPLSVVVFGVVLVVGVVYQYLRYKAWGFEIQDDAVYIEHGVVVRVKKVVPFVRVQHIDSRRGPVERASGLASLVIYTAGSRGADVSVPGLTPERADELRERLRELAIENEESIEDAV</sequence>
<feature type="transmembrane region" description="Helical" evidence="1">
    <location>
        <begin position="12"/>
        <end position="30"/>
    </location>
</feature>
<keyword evidence="1" id="KW-0812">Transmembrane</keyword>
<keyword evidence="1" id="KW-0472">Membrane</keyword>
<reference evidence="3" key="1">
    <citation type="submission" date="2022-09" db="EMBL/GenBank/DDBJ databases">
        <title>Haloadaptaus new haloarchaeum isolated from saline soil.</title>
        <authorList>
            <person name="Duran-Viseras A."/>
            <person name="Sanchez-Porro C."/>
            <person name="Ventosa A."/>
        </authorList>
    </citation>
    <scope>NUCLEOTIDE SEQUENCE</scope>
    <source>
        <strain evidence="3">F3-133</strain>
    </source>
</reference>
<dbReference type="Pfam" id="PF03703">
    <property type="entry name" value="bPH_2"/>
    <property type="match status" value="1"/>
</dbReference>
<dbReference type="PANTHER" id="PTHR34473">
    <property type="entry name" value="UPF0699 TRANSMEMBRANE PROTEIN YDBS"/>
    <property type="match status" value="1"/>
</dbReference>
<dbReference type="Proteomes" id="UP001149411">
    <property type="component" value="Unassembled WGS sequence"/>
</dbReference>
<keyword evidence="1" id="KW-1133">Transmembrane helix</keyword>
<name>A0A9Q4GJL8_9EURY</name>
<proteinExistence type="predicted"/>
<dbReference type="InterPro" id="IPR005182">
    <property type="entry name" value="YdbS-like_PH"/>
</dbReference>
<evidence type="ECO:0000256" key="1">
    <source>
        <dbReference type="SAM" id="Phobius"/>
    </source>
</evidence>
<dbReference type="EMBL" id="RKLV01000007">
    <property type="protein sequence ID" value="MCX2819351.1"/>
    <property type="molecule type" value="Genomic_DNA"/>
</dbReference>
<keyword evidence="4" id="KW-1185">Reference proteome</keyword>
<dbReference type="RefSeq" id="WP_266087531.1">
    <property type="nucleotide sequence ID" value="NZ_RKLV01000007.1"/>
</dbReference>
<protein>
    <submittedName>
        <fullName evidence="3">PH domain-containing protein</fullName>
    </submittedName>
</protein>